<dbReference type="Pfam" id="PF00886">
    <property type="entry name" value="Ribosomal_S16"/>
    <property type="match status" value="1"/>
</dbReference>
<proteinExistence type="inferred from homology"/>
<comment type="subcellular location">
    <subcellularLocation>
        <location evidence="1">Mitochondrion</location>
    </subcellularLocation>
</comment>
<dbReference type="EMBL" id="JYDP01000127">
    <property type="protein sequence ID" value="KRZ05993.1"/>
    <property type="molecule type" value="Genomic_DNA"/>
</dbReference>
<dbReference type="PANTHER" id="PTHR12919:SF20">
    <property type="entry name" value="SMALL RIBOSOMAL SUBUNIT PROTEIN BS16M"/>
    <property type="match status" value="1"/>
</dbReference>
<dbReference type="FunFam" id="3.30.1320.10:FF:000004">
    <property type="entry name" value="28S ribosomal protein S16, mitochondrial"/>
    <property type="match status" value="1"/>
</dbReference>
<comment type="caution">
    <text evidence="8">The sequence shown here is derived from an EMBL/GenBank/DDBJ whole genome shotgun (WGS) entry which is preliminary data.</text>
</comment>
<dbReference type="SUPFAM" id="SSF54565">
    <property type="entry name" value="Ribosomal protein S16"/>
    <property type="match status" value="1"/>
</dbReference>
<evidence type="ECO:0000256" key="4">
    <source>
        <dbReference type="ARBA" id="ARBA00023128"/>
    </source>
</evidence>
<evidence type="ECO:0000313" key="9">
    <source>
        <dbReference type="Proteomes" id="UP000055024"/>
    </source>
</evidence>
<evidence type="ECO:0000256" key="2">
    <source>
        <dbReference type="ARBA" id="ARBA00006668"/>
    </source>
</evidence>
<keyword evidence="5" id="KW-0687">Ribonucleoprotein</keyword>
<evidence type="ECO:0000256" key="3">
    <source>
        <dbReference type="ARBA" id="ARBA00022980"/>
    </source>
</evidence>
<evidence type="ECO:0000256" key="1">
    <source>
        <dbReference type="ARBA" id="ARBA00004173"/>
    </source>
</evidence>
<name>A0A0V1H672_9BILA</name>
<gene>
    <name evidence="8" type="primary">mrps-16</name>
    <name evidence="8" type="ORF">T11_12532</name>
</gene>
<protein>
    <recommendedName>
        <fullName evidence="6">Small ribosomal subunit protein bS16m</fullName>
    </recommendedName>
    <alternativeName>
        <fullName evidence="7">28S ribosomal protein S16, mitochondrial</fullName>
    </alternativeName>
</protein>
<dbReference type="GO" id="GO:0032543">
    <property type="term" value="P:mitochondrial translation"/>
    <property type="evidence" value="ECO:0007669"/>
    <property type="project" value="TreeGrafter"/>
</dbReference>
<dbReference type="Gene3D" id="3.30.1320.10">
    <property type="match status" value="1"/>
</dbReference>
<comment type="similarity">
    <text evidence="2">Belongs to the bacterial ribosomal protein bS16 family.</text>
</comment>
<dbReference type="GO" id="GO:0005763">
    <property type="term" value="C:mitochondrial small ribosomal subunit"/>
    <property type="evidence" value="ECO:0007669"/>
    <property type="project" value="TreeGrafter"/>
</dbReference>
<evidence type="ECO:0000256" key="5">
    <source>
        <dbReference type="ARBA" id="ARBA00023274"/>
    </source>
</evidence>
<dbReference type="InterPro" id="IPR023803">
    <property type="entry name" value="Ribosomal_bS16_dom_sf"/>
</dbReference>
<dbReference type="NCBIfam" id="TIGR00002">
    <property type="entry name" value="S16"/>
    <property type="match status" value="1"/>
</dbReference>
<dbReference type="OrthoDB" id="407221at2759"/>
<dbReference type="STRING" id="268475.A0A0V1H672"/>
<evidence type="ECO:0000256" key="6">
    <source>
        <dbReference type="ARBA" id="ARBA00035263"/>
    </source>
</evidence>
<dbReference type="Proteomes" id="UP000055024">
    <property type="component" value="Unassembled WGS sequence"/>
</dbReference>
<keyword evidence="4" id="KW-0496">Mitochondrion</keyword>
<evidence type="ECO:0000256" key="7">
    <source>
        <dbReference type="ARBA" id="ARBA00035438"/>
    </source>
</evidence>
<sequence>MFKHALTFARFGCRNRPFFHIVVAKRKTRRWQGDIIEQVGTYDPLPNEFNEKFVALDFNRVRYWLGQDIAISRSVLELLGLSGLLPIHPFTYLRARQNRRNPLLIPYFEKNGMLQNVQQPTDSSEYSKIIKQTGLSFDTVVVYDSGHLSCIRILLEHVLLIIYIIVLNHNTITMENH</sequence>
<dbReference type="PANTHER" id="PTHR12919">
    <property type="entry name" value="30S RIBOSOMAL PROTEIN S16"/>
    <property type="match status" value="1"/>
</dbReference>
<keyword evidence="3 8" id="KW-0689">Ribosomal protein</keyword>
<reference evidence="8 9" key="1">
    <citation type="submission" date="2015-01" db="EMBL/GenBank/DDBJ databases">
        <title>Evolution of Trichinella species and genotypes.</title>
        <authorList>
            <person name="Korhonen P.K."/>
            <person name="Edoardo P."/>
            <person name="Giuseppe L.R."/>
            <person name="Gasser R.B."/>
        </authorList>
    </citation>
    <scope>NUCLEOTIDE SEQUENCE [LARGE SCALE GENOMIC DNA]</scope>
    <source>
        <strain evidence="8">ISS1029</strain>
    </source>
</reference>
<dbReference type="AlphaFoldDB" id="A0A0V1H672"/>
<dbReference type="InterPro" id="IPR000307">
    <property type="entry name" value="Ribosomal_bS16"/>
</dbReference>
<accession>A0A0V1H672</accession>
<dbReference type="GO" id="GO:0005743">
    <property type="term" value="C:mitochondrial inner membrane"/>
    <property type="evidence" value="ECO:0007669"/>
    <property type="project" value="UniProtKB-ARBA"/>
</dbReference>
<keyword evidence="9" id="KW-1185">Reference proteome</keyword>
<organism evidence="8 9">
    <name type="scientific">Trichinella zimbabwensis</name>
    <dbReference type="NCBI Taxonomy" id="268475"/>
    <lineage>
        <taxon>Eukaryota</taxon>
        <taxon>Metazoa</taxon>
        <taxon>Ecdysozoa</taxon>
        <taxon>Nematoda</taxon>
        <taxon>Enoplea</taxon>
        <taxon>Dorylaimia</taxon>
        <taxon>Trichinellida</taxon>
        <taxon>Trichinellidae</taxon>
        <taxon>Trichinella</taxon>
    </lineage>
</organism>
<evidence type="ECO:0000313" key="8">
    <source>
        <dbReference type="EMBL" id="KRZ05993.1"/>
    </source>
</evidence>
<dbReference type="GO" id="GO:0003735">
    <property type="term" value="F:structural constituent of ribosome"/>
    <property type="evidence" value="ECO:0007669"/>
    <property type="project" value="InterPro"/>
</dbReference>